<dbReference type="Pfam" id="PF10026">
    <property type="entry name" value="DUF2268"/>
    <property type="match status" value="1"/>
</dbReference>
<dbReference type="RefSeq" id="WP_021640815.1">
    <property type="nucleotide sequence ID" value="NZ_KE992810.1"/>
</dbReference>
<evidence type="ECO:0000313" key="2">
    <source>
        <dbReference type="EMBL" id="ERI74775.1"/>
    </source>
</evidence>
<accession>A0ABC9TTZ7</accession>
<dbReference type="EMBL" id="AWSU01000285">
    <property type="protein sequence ID" value="ERI74775.1"/>
    <property type="molecule type" value="Genomic_DNA"/>
</dbReference>
<dbReference type="InterPro" id="IPR018728">
    <property type="entry name" value="DUF2268"/>
</dbReference>
<sequence length="309" mass="35036">MKGIKYMRIVSVRSDGVYSKIMNAPFDRKNDIYRYELMKPFEKKWACYSVPMKAAARNGYDVIMASGMLGHMAPTAVDEKQKHNIELISDNALWKRCELSIQNSLNCFIEHGVKLPVQEYMFTILLANPESPYTVLNDGYCGDGGIPGYIFVWLTPNEYTLNHLHVALAHETNHNVRFQFIKWKNDITLGEMMVSEGLAENFATQMYGEDKAGPWVTKTDMVTLNEYIKPIIHDGLNVQGLENLNAYLYGDEMAALQNYAPVGLPYCAGYACGYHLVKHYLNKTGKSIAEATILPASEILDCVEDFWNQ</sequence>
<comment type="caution">
    <text evidence="2">The sequence shown here is derived from an EMBL/GenBank/DDBJ whole genome shotgun (WGS) entry which is preliminary data.</text>
</comment>
<proteinExistence type="predicted"/>
<gene>
    <name evidence="2" type="ORF">CLOSYM_03633</name>
</gene>
<evidence type="ECO:0000259" key="1">
    <source>
        <dbReference type="Pfam" id="PF10026"/>
    </source>
</evidence>
<dbReference type="Proteomes" id="UP000016491">
    <property type="component" value="Unassembled WGS sequence"/>
</dbReference>
<name>A0ABC9TTZ7_CLOSY</name>
<feature type="domain" description="DUF2268" evidence="1">
    <location>
        <begin position="93"/>
        <end position="300"/>
    </location>
</feature>
<dbReference type="AlphaFoldDB" id="A0ABC9TTZ7"/>
<reference evidence="2 3" key="1">
    <citation type="submission" date="2013-07" db="EMBL/GenBank/DDBJ databases">
        <authorList>
            <person name="Weinstock G."/>
            <person name="Sodergren E."/>
            <person name="Wylie T."/>
            <person name="Fulton L."/>
            <person name="Fulton R."/>
            <person name="Fronick C."/>
            <person name="O'Laughlin M."/>
            <person name="Godfrey J."/>
            <person name="Miner T."/>
            <person name="Herter B."/>
            <person name="Appelbaum E."/>
            <person name="Cordes M."/>
            <person name="Lek S."/>
            <person name="Wollam A."/>
            <person name="Pepin K.H."/>
            <person name="Palsikar V.B."/>
            <person name="Mitreva M."/>
            <person name="Wilson R.K."/>
        </authorList>
    </citation>
    <scope>NUCLEOTIDE SEQUENCE [LARGE SCALE GENOMIC DNA]</scope>
    <source>
        <strain evidence="2 3">ATCC 14940</strain>
    </source>
</reference>
<organism evidence="2 3">
    <name type="scientific">[Clostridium] symbiosum ATCC 14940</name>
    <dbReference type="NCBI Taxonomy" id="411472"/>
    <lineage>
        <taxon>Bacteria</taxon>
        <taxon>Bacillati</taxon>
        <taxon>Bacillota</taxon>
        <taxon>Clostridia</taxon>
        <taxon>Lachnospirales</taxon>
        <taxon>Lachnospiraceae</taxon>
        <taxon>Otoolea</taxon>
    </lineage>
</organism>
<protein>
    <recommendedName>
        <fullName evidence="1">DUF2268 domain-containing protein</fullName>
    </recommendedName>
</protein>
<evidence type="ECO:0000313" key="3">
    <source>
        <dbReference type="Proteomes" id="UP000016491"/>
    </source>
</evidence>